<dbReference type="InterPro" id="IPR011075">
    <property type="entry name" value="TetR_C"/>
</dbReference>
<reference evidence="6 7" key="1">
    <citation type="submission" date="2017-04" db="EMBL/GenBank/DDBJ databases">
        <title>Comparative genome analysis of Subtercola boreus.</title>
        <authorList>
            <person name="Cho Y.-J."/>
            <person name="Cho A."/>
            <person name="Kim O.-S."/>
            <person name="Lee J.-I."/>
        </authorList>
    </citation>
    <scope>NUCLEOTIDE SEQUENCE [LARGE SCALE GENOMIC DNA]</scope>
    <source>
        <strain evidence="6 7">P27444</strain>
    </source>
</reference>
<protein>
    <recommendedName>
        <fullName evidence="5">HTH tetR-type domain-containing protein</fullName>
    </recommendedName>
</protein>
<evidence type="ECO:0000256" key="4">
    <source>
        <dbReference type="PROSITE-ProRule" id="PRU00335"/>
    </source>
</evidence>
<dbReference type="AlphaFoldDB" id="A0A3E0VAZ1"/>
<dbReference type="Pfam" id="PF16859">
    <property type="entry name" value="TetR_C_11"/>
    <property type="match status" value="1"/>
</dbReference>
<evidence type="ECO:0000256" key="3">
    <source>
        <dbReference type="ARBA" id="ARBA00023163"/>
    </source>
</evidence>
<comment type="caution">
    <text evidence="6">The sequence shown here is derived from an EMBL/GenBank/DDBJ whole genome shotgun (WGS) entry which is preliminary data.</text>
</comment>
<dbReference type="GO" id="GO:0000976">
    <property type="term" value="F:transcription cis-regulatory region binding"/>
    <property type="evidence" value="ECO:0007669"/>
    <property type="project" value="TreeGrafter"/>
</dbReference>
<dbReference type="PANTHER" id="PTHR30055:SF148">
    <property type="entry name" value="TETR-FAMILY TRANSCRIPTIONAL REGULATOR"/>
    <property type="match status" value="1"/>
</dbReference>
<dbReference type="InterPro" id="IPR009057">
    <property type="entry name" value="Homeodomain-like_sf"/>
</dbReference>
<accession>A0A3E0VAZ1</accession>
<dbReference type="Gene3D" id="1.10.357.10">
    <property type="entry name" value="Tetracycline Repressor, domain 2"/>
    <property type="match status" value="1"/>
</dbReference>
<evidence type="ECO:0000259" key="5">
    <source>
        <dbReference type="PROSITE" id="PS50977"/>
    </source>
</evidence>
<keyword evidence="2 4" id="KW-0238">DNA-binding</keyword>
<evidence type="ECO:0000313" key="6">
    <source>
        <dbReference type="EMBL" id="RFA06901.1"/>
    </source>
</evidence>
<evidence type="ECO:0000256" key="1">
    <source>
        <dbReference type="ARBA" id="ARBA00023015"/>
    </source>
</evidence>
<dbReference type="SUPFAM" id="SSF46689">
    <property type="entry name" value="Homeodomain-like"/>
    <property type="match status" value="1"/>
</dbReference>
<dbReference type="InterPro" id="IPR001647">
    <property type="entry name" value="HTH_TetR"/>
</dbReference>
<dbReference type="RefSeq" id="WP_116284540.1">
    <property type="nucleotide sequence ID" value="NZ_NBXA01000034.1"/>
</dbReference>
<keyword evidence="3" id="KW-0804">Transcription</keyword>
<dbReference type="PANTHER" id="PTHR30055">
    <property type="entry name" value="HTH-TYPE TRANSCRIPTIONAL REGULATOR RUTR"/>
    <property type="match status" value="1"/>
</dbReference>
<sequence length="212" mass="23413">MAVVEQEQKRAGRPRDPEIRKRVLLAAQRVYARSGFSGFTFEAVAREAAVGKPAIYRRWASTKALMDDVLSSHVLVPDSSSHGDITRVLRAIAMSTLRLTHSEEGAFILRVSSERGLHPELFDQYFDRLRSVIHFQNRSLVVEAVNRGELAEHCNPDLLIQTITGAILVSTLMGFTSAPEENQDAAARYCDDLIRQILTGVASDPPPGASMP</sequence>
<gene>
    <name evidence="6" type="ORF">B7R21_17435</name>
</gene>
<evidence type="ECO:0000313" key="7">
    <source>
        <dbReference type="Proteomes" id="UP000256709"/>
    </source>
</evidence>
<feature type="DNA-binding region" description="H-T-H motif" evidence="4">
    <location>
        <begin position="40"/>
        <end position="59"/>
    </location>
</feature>
<dbReference type="Gene3D" id="1.10.10.60">
    <property type="entry name" value="Homeodomain-like"/>
    <property type="match status" value="1"/>
</dbReference>
<dbReference type="PROSITE" id="PS50977">
    <property type="entry name" value="HTH_TETR_2"/>
    <property type="match status" value="1"/>
</dbReference>
<dbReference type="Proteomes" id="UP000256709">
    <property type="component" value="Unassembled WGS sequence"/>
</dbReference>
<dbReference type="EMBL" id="NBXA01000034">
    <property type="protein sequence ID" value="RFA06901.1"/>
    <property type="molecule type" value="Genomic_DNA"/>
</dbReference>
<dbReference type="GO" id="GO:0003700">
    <property type="term" value="F:DNA-binding transcription factor activity"/>
    <property type="evidence" value="ECO:0007669"/>
    <property type="project" value="TreeGrafter"/>
</dbReference>
<dbReference type="SUPFAM" id="SSF48498">
    <property type="entry name" value="Tetracyclin repressor-like, C-terminal domain"/>
    <property type="match status" value="1"/>
</dbReference>
<dbReference type="Pfam" id="PF00440">
    <property type="entry name" value="TetR_N"/>
    <property type="match status" value="1"/>
</dbReference>
<name>A0A3E0VAZ1_9MICO</name>
<proteinExistence type="predicted"/>
<keyword evidence="1" id="KW-0805">Transcription regulation</keyword>
<dbReference type="InterPro" id="IPR036271">
    <property type="entry name" value="Tet_transcr_reg_TetR-rel_C_sf"/>
</dbReference>
<dbReference type="InterPro" id="IPR050109">
    <property type="entry name" value="HTH-type_TetR-like_transc_reg"/>
</dbReference>
<organism evidence="6 7">
    <name type="scientific">Subtercola boreus</name>
    <dbReference type="NCBI Taxonomy" id="120213"/>
    <lineage>
        <taxon>Bacteria</taxon>
        <taxon>Bacillati</taxon>
        <taxon>Actinomycetota</taxon>
        <taxon>Actinomycetes</taxon>
        <taxon>Micrococcales</taxon>
        <taxon>Microbacteriaceae</taxon>
        <taxon>Subtercola</taxon>
    </lineage>
</organism>
<dbReference type="OrthoDB" id="9796019at2"/>
<feature type="domain" description="HTH tetR-type" evidence="5">
    <location>
        <begin position="17"/>
        <end position="77"/>
    </location>
</feature>
<evidence type="ECO:0000256" key="2">
    <source>
        <dbReference type="ARBA" id="ARBA00023125"/>
    </source>
</evidence>